<dbReference type="Proteomes" id="UP001230268">
    <property type="component" value="Unassembled WGS sequence"/>
</dbReference>
<evidence type="ECO:0000313" key="2">
    <source>
        <dbReference type="EMBL" id="KAK1444185.1"/>
    </source>
</evidence>
<organism evidence="2 3">
    <name type="scientific">Babesia gibsoni</name>
    <dbReference type="NCBI Taxonomy" id="33632"/>
    <lineage>
        <taxon>Eukaryota</taxon>
        <taxon>Sar</taxon>
        <taxon>Alveolata</taxon>
        <taxon>Apicomplexa</taxon>
        <taxon>Aconoidasida</taxon>
        <taxon>Piroplasmida</taxon>
        <taxon>Babesiidae</taxon>
        <taxon>Babesia</taxon>
    </lineage>
</organism>
<keyword evidence="3" id="KW-1185">Reference proteome</keyword>
<evidence type="ECO:0000256" key="1">
    <source>
        <dbReference type="SAM" id="MobiDB-lite"/>
    </source>
</evidence>
<feature type="compositionally biased region" description="Basic and acidic residues" evidence="1">
    <location>
        <begin position="18"/>
        <end position="32"/>
    </location>
</feature>
<name>A0AAD8PF77_BABGI</name>
<gene>
    <name evidence="2" type="ORF">BgAZ_100910</name>
</gene>
<comment type="caution">
    <text evidence="2">The sequence shown here is derived from an EMBL/GenBank/DDBJ whole genome shotgun (WGS) entry which is preliminary data.</text>
</comment>
<feature type="region of interest" description="Disordered" evidence="1">
    <location>
        <begin position="16"/>
        <end position="66"/>
    </location>
</feature>
<reference evidence="2" key="1">
    <citation type="submission" date="2023-08" db="EMBL/GenBank/DDBJ databases">
        <title>Draft sequence of the Babesia gibsoni genome.</title>
        <authorList>
            <person name="Yamagishi J.Y."/>
            <person name="Xuan X.X."/>
        </authorList>
    </citation>
    <scope>NUCLEOTIDE SEQUENCE</scope>
    <source>
        <strain evidence="2">Azabu</strain>
    </source>
</reference>
<sequence>MVNSVHSFLRKIIPQRESISEHNHTDENEQKDLASYSSPVTSVSATPKSYTGELSGPDDSVPSTTRADISACNDILEQGITSNIATVALDDWGYPDFNDQEDINKFSGKYLSVLLKNYSPGGILSESPLVSIRANPVPKVDESDFSEYIRQVSMLYIAMEENLVNGYNFNVSANVEDGPSSPVSMEYYSEKYEVASNEIFKNDIENIPAIMASMERQLSTVNGELQELLERRYGHVREACTSVEELYKRFLDVTNLINNIRIDLEGGKVVVDETTTEQAEKPPLIDKGELECILESGVERKRSLENMLRDLHTLRSIAQMPEYIQGLSDSSGLALANIIRGYVLNYIGSELSHFKLAQSVASVISEAMSNVERVAETKFINLARIALVELSEFESLNDGVDHLNVFLKQLHQPLIALLNASSLQHALDTLEQLSADSKATFKYKSYENWDELYSDFGIYSTKVIKFVFLSHVWGCMIMRRVICIELSKTKGEYLLSPEESNKLIRKILSIIQDRQSDLPQTENMASLSHISTIIRGTISLPEICGDKMDFGAIFENGIQNEGTTHKRKGAEAVDATEEGPYVGYVETLMRIISSVTCNTVKEFAGHFQLQCRLTADSEIHEFVDFIDRVKDLKGLYGTLLSEIHTKGLFDAMLSEVVSRELKAECHSQNQVCFDFSGIFGTAYAAESLYKCKKLANQALQSIASSCLEPLKLSNIISLQKVMADEKWEEYKSHDLSDEQSESSFALVGSSFIIDERLRFYHLLADVAPSFFDDIMQDCVQLVALYNSMLDAETSVLQSPGTELDSPTIIKLCLMAESLRYFSMRVIQVLQKASTAKANHDTMYGQCEEDESLEKDGKAMSSESVAEKCSDDLETLKQRNMHIVSTDIGMKMRSHMIIWVLQSPDVTYDDTALRDMINVVQESVDLISAIMKDVTDVQMIFEVAFQQLNGSIPKEEIANELTDYFRDSCTELITGLSHNTCIKLEVFWLAETLSNELFS</sequence>
<accession>A0AAD8PF77</accession>
<protein>
    <submittedName>
        <fullName evidence="2">Uncharacterized protein</fullName>
    </submittedName>
</protein>
<dbReference type="EMBL" id="JAVEPI010000001">
    <property type="protein sequence ID" value="KAK1444185.1"/>
    <property type="molecule type" value="Genomic_DNA"/>
</dbReference>
<proteinExistence type="predicted"/>
<evidence type="ECO:0000313" key="3">
    <source>
        <dbReference type="Proteomes" id="UP001230268"/>
    </source>
</evidence>
<feature type="compositionally biased region" description="Polar residues" evidence="1">
    <location>
        <begin position="35"/>
        <end position="49"/>
    </location>
</feature>
<dbReference type="AlphaFoldDB" id="A0AAD8PF77"/>